<dbReference type="GO" id="GO:0005634">
    <property type="term" value="C:nucleus"/>
    <property type="evidence" value="ECO:0007669"/>
    <property type="project" value="TreeGrafter"/>
</dbReference>
<dbReference type="GO" id="GO:0003723">
    <property type="term" value="F:RNA binding"/>
    <property type="evidence" value="ECO:0007669"/>
    <property type="project" value="InterPro"/>
</dbReference>
<dbReference type="GO" id="GO:0009982">
    <property type="term" value="F:pseudouridine synthase activity"/>
    <property type="evidence" value="ECO:0007669"/>
    <property type="project" value="InterPro"/>
</dbReference>
<dbReference type="PANTHER" id="PTHR13326">
    <property type="entry name" value="TRNA PSEUDOURIDINE SYNTHASE D"/>
    <property type="match status" value="1"/>
</dbReference>
<dbReference type="AlphaFoldDB" id="A0A5N6KAC5"/>
<feature type="compositionally biased region" description="Polar residues" evidence="4">
    <location>
        <begin position="178"/>
        <end position="206"/>
    </location>
</feature>
<reference evidence="6 7" key="1">
    <citation type="submission" date="2019-06" db="EMBL/GenBank/DDBJ databases">
        <title>Genome Sequence of the Brown Rot Fungal Pathogen Monilinia laxa.</title>
        <authorList>
            <person name="De Miccolis Angelini R.M."/>
            <person name="Landi L."/>
            <person name="Abate D."/>
            <person name="Pollastro S."/>
            <person name="Romanazzi G."/>
            <person name="Faretra F."/>
        </authorList>
    </citation>
    <scope>NUCLEOTIDE SEQUENCE [LARGE SCALE GENOMIC DNA]</scope>
    <source>
        <strain evidence="6 7">Mlax316</strain>
    </source>
</reference>
<evidence type="ECO:0000313" key="6">
    <source>
        <dbReference type="EMBL" id="KAB8299799.1"/>
    </source>
</evidence>
<evidence type="ECO:0000259" key="5">
    <source>
        <dbReference type="PROSITE" id="PS50984"/>
    </source>
</evidence>
<evidence type="ECO:0000313" key="7">
    <source>
        <dbReference type="Proteomes" id="UP000326757"/>
    </source>
</evidence>
<feature type="region of interest" description="Disordered" evidence="4">
    <location>
        <begin position="281"/>
        <end position="303"/>
    </location>
</feature>
<organism evidence="6 7">
    <name type="scientific">Monilinia laxa</name>
    <name type="common">Brown rot fungus</name>
    <name type="synonym">Sclerotinia laxa</name>
    <dbReference type="NCBI Taxonomy" id="61186"/>
    <lineage>
        <taxon>Eukaryota</taxon>
        <taxon>Fungi</taxon>
        <taxon>Dikarya</taxon>
        <taxon>Ascomycota</taxon>
        <taxon>Pezizomycotina</taxon>
        <taxon>Leotiomycetes</taxon>
        <taxon>Helotiales</taxon>
        <taxon>Sclerotiniaceae</taxon>
        <taxon>Monilinia</taxon>
    </lineage>
</organism>
<dbReference type="EMBL" id="VIGI01000005">
    <property type="protein sequence ID" value="KAB8299799.1"/>
    <property type="molecule type" value="Genomic_DNA"/>
</dbReference>
<comment type="similarity">
    <text evidence="1">Belongs to the pseudouridine synthase TruD family.</text>
</comment>
<feature type="region of interest" description="Disordered" evidence="4">
    <location>
        <begin position="824"/>
        <end position="872"/>
    </location>
</feature>
<dbReference type="InterPro" id="IPR011760">
    <property type="entry name" value="PsdUridine_synth_TruD_insert"/>
</dbReference>
<feature type="compositionally biased region" description="Polar residues" evidence="4">
    <location>
        <begin position="837"/>
        <end position="855"/>
    </location>
</feature>
<dbReference type="InterPro" id="IPR020119">
    <property type="entry name" value="PsdUridine_synth_TruD_CS"/>
</dbReference>
<dbReference type="Gene3D" id="3.30.2350.20">
    <property type="entry name" value="TruD, catalytic domain"/>
    <property type="match status" value="3"/>
</dbReference>
<dbReference type="GO" id="GO:0008033">
    <property type="term" value="P:tRNA processing"/>
    <property type="evidence" value="ECO:0007669"/>
    <property type="project" value="UniProtKB-KW"/>
</dbReference>
<keyword evidence="3" id="KW-0413">Isomerase</keyword>
<feature type="region of interest" description="Disordered" evidence="4">
    <location>
        <begin position="1"/>
        <end position="70"/>
    </location>
</feature>
<dbReference type="FunFam" id="3.30.2350.20:FF:000009">
    <property type="entry name" value="Pseudouridine synthase TruD/Pus7, putative"/>
    <property type="match status" value="1"/>
</dbReference>
<dbReference type="GO" id="GO:0001522">
    <property type="term" value="P:pseudouridine synthesis"/>
    <property type="evidence" value="ECO:0007669"/>
    <property type="project" value="InterPro"/>
</dbReference>
<proteinExistence type="inferred from homology"/>
<feature type="region of interest" description="Disordered" evidence="4">
    <location>
        <begin position="332"/>
        <end position="368"/>
    </location>
</feature>
<dbReference type="SUPFAM" id="SSF55120">
    <property type="entry name" value="Pseudouridine synthase"/>
    <property type="match status" value="1"/>
</dbReference>
<comment type="caution">
    <text evidence="6">The sequence shown here is derived from an EMBL/GenBank/DDBJ whole genome shotgun (WGS) entry which is preliminary data.</text>
</comment>
<dbReference type="PROSITE" id="PS01268">
    <property type="entry name" value="UPF0024"/>
    <property type="match status" value="1"/>
</dbReference>
<gene>
    <name evidence="6" type="ORF">EYC80_000051</name>
</gene>
<feature type="compositionally biased region" description="Low complexity" evidence="4">
    <location>
        <begin position="22"/>
        <end position="38"/>
    </location>
</feature>
<dbReference type="Pfam" id="PF01142">
    <property type="entry name" value="TruD"/>
    <property type="match status" value="1"/>
</dbReference>
<dbReference type="Proteomes" id="UP000326757">
    <property type="component" value="Unassembled WGS sequence"/>
</dbReference>
<feature type="compositionally biased region" description="Basic and acidic residues" evidence="4">
    <location>
        <begin position="856"/>
        <end position="866"/>
    </location>
</feature>
<accession>A0A5N6KAC5</accession>
<keyword evidence="7" id="KW-1185">Reference proteome</keyword>
<name>A0A5N6KAC5_MONLA</name>
<feature type="region of interest" description="Disordered" evidence="4">
    <location>
        <begin position="172"/>
        <end position="218"/>
    </location>
</feature>
<dbReference type="PROSITE" id="PS50984">
    <property type="entry name" value="TRUD"/>
    <property type="match status" value="1"/>
</dbReference>
<protein>
    <recommendedName>
        <fullName evidence="5">TRUD domain-containing protein</fullName>
    </recommendedName>
</protein>
<feature type="domain" description="TRUD" evidence="5">
    <location>
        <begin position="508"/>
        <end position="771"/>
    </location>
</feature>
<feature type="region of interest" description="Disordered" evidence="4">
    <location>
        <begin position="994"/>
        <end position="1014"/>
    </location>
</feature>
<dbReference type="InterPro" id="IPR020103">
    <property type="entry name" value="PsdUridine_synth_cat_dom_sf"/>
</dbReference>
<dbReference type="InterPro" id="IPR042214">
    <property type="entry name" value="TruD_catalytic"/>
</dbReference>
<dbReference type="PANTHER" id="PTHR13326:SF21">
    <property type="entry name" value="PSEUDOURIDYLATE SYNTHASE PUS7L"/>
    <property type="match status" value="1"/>
</dbReference>
<evidence type="ECO:0000256" key="3">
    <source>
        <dbReference type="ARBA" id="ARBA00023235"/>
    </source>
</evidence>
<sequence length="1103" mass="121074">MASLENKEQGSSPRKRQKLDTSISASDSSSASASISFTHPPPPPPSSSPLGLNTTTTTTTAPPNSNISLTSTDRMEIDQPNQSLVSDAPLSSKPEHAQEAKCGILCYVNKQNPGFQGTLKQRYTDFLVNEISLGGEVVHLKDIKAPQNNEVRNTSNINTVSADIIDENQSPARVAGQTEATNQTSTDSAVTTTGPAQSISNDSTTAGAPPLVDSTNPRLSAPITVTAESSGDVTAQPSTEEPNVIQIKEITPNDMEILVEYFGNTLAPQIVEFDRKIQQKPNAKPSAFGSLQSEPIDDRPRRGRIHGFVRSRFESRLETEALDDNSIKIFAAAPQRQDGRGQNQRGRGQQGCGRGNFRGQSNGQLRPKGKVGWQELGGEYLHFTLYKENKDTMEAVSLLAKLTRTGPKDFAYAGTKDRRAVTAQRISAFRHHATNMAEMNNKLRYGTKVGDFKYEKHPLRLGDLEGNFFTITLRDCQFGGHIDADNATKVQLAEKIVGDAIEHLQTHGFLNYFGLQRFGTFAIGTHEIGKFILRGNFKGAVDALLTFSEDALAAARTGQEGSNIGRDDMGRAVAIQKFRETGKNHCKDHLPPRFSAERAVIQHMCSGRGRDDYAGAILSIPRHLRTMYVHSYQSFIWNIVASKRWERYGDKVIEGDLVLVDSKAPEQKDEVDENGEIVVHASGGDAALTSDDVFQRARCLSAEEANSGSFTIFDIVLPTPGYDIEYPRNEIGDCYKEFMASEQGGGLDPADMRRKIKDFSLSGSYRHLIGQVKEGLSFEVRTYHDEKEQLVETDLEIINKRNGQMNGPRHIETTHVFTRKEGDAHGYASFHGDNSRQDNGQQQKIAPHNAASSHGDNSRQDNDQQRKTAQHNAWQALPAKLAREDKAAAAAWEAEKLIGVDLHSFQQPIYKETFIQTSVNEQGRQTGVRVQQTLGPQNEVLAEKILKDEAVIEKKPKVEVTVVPVAESDKDNEPQENAKVAASLGLKRPAEDISKASVEENKKEEAATKVVGSEDEKVKNPVVITPEIKEEAKPSGSAELTSIGTEKVSVPVVEEVAEETRPARLAVIVKFGLGSSMYATMALRELMQQGGVQVYQPDFSSGR</sequence>
<dbReference type="OrthoDB" id="447290at2759"/>
<dbReference type="CDD" id="cd02576">
    <property type="entry name" value="PseudoU_synth_ScPUS7"/>
    <property type="match status" value="1"/>
</dbReference>
<evidence type="ECO:0000256" key="1">
    <source>
        <dbReference type="ARBA" id="ARBA00007953"/>
    </source>
</evidence>
<evidence type="ECO:0000256" key="4">
    <source>
        <dbReference type="SAM" id="MobiDB-lite"/>
    </source>
</evidence>
<evidence type="ECO:0000256" key="2">
    <source>
        <dbReference type="ARBA" id="ARBA00022694"/>
    </source>
</evidence>
<dbReference type="InterPro" id="IPR001656">
    <property type="entry name" value="PsdUridine_synth_TruD"/>
</dbReference>
<dbReference type="NCBIfam" id="TIGR00094">
    <property type="entry name" value="tRNA_TruD_broad"/>
    <property type="match status" value="1"/>
</dbReference>
<keyword evidence="2" id="KW-0819">tRNA processing</keyword>
<feature type="compositionally biased region" description="Low complexity" evidence="4">
    <location>
        <begin position="48"/>
        <end position="68"/>
    </location>
</feature>